<keyword evidence="2" id="KW-0732">Signal</keyword>
<keyword evidence="1" id="KW-0472">Membrane</keyword>
<dbReference type="AlphaFoldDB" id="A0A4S4NRZ3"/>
<proteinExistence type="predicted"/>
<feature type="transmembrane region" description="Helical" evidence="1">
    <location>
        <begin position="202"/>
        <end position="221"/>
    </location>
</feature>
<evidence type="ECO:0000256" key="1">
    <source>
        <dbReference type="SAM" id="Phobius"/>
    </source>
</evidence>
<name>A0A4S4NRZ3_9RHOB</name>
<keyword evidence="1" id="KW-0812">Transmembrane</keyword>
<organism evidence="3 4">
    <name type="scientific">Aliishimia ponticola</name>
    <dbReference type="NCBI Taxonomy" id="2499833"/>
    <lineage>
        <taxon>Bacteria</taxon>
        <taxon>Pseudomonadati</taxon>
        <taxon>Pseudomonadota</taxon>
        <taxon>Alphaproteobacteria</taxon>
        <taxon>Rhodobacterales</taxon>
        <taxon>Paracoccaceae</taxon>
        <taxon>Aliishimia</taxon>
    </lineage>
</organism>
<accession>A0A4S4NRZ3</accession>
<reference evidence="3 4" key="1">
    <citation type="submission" date="2019-04" db="EMBL/GenBank/DDBJ databases">
        <title>Shimia ponticola sp. nov., isolated from seawater.</title>
        <authorList>
            <person name="Kim Y.-O."/>
            <person name="Yoon J.-H."/>
        </authorList>
    </citation>
    <scope>NUCLEOTIDE SEQUENCE [LARGE SCALE GENOMIC DNA]</scope>
    <source>
        <strain evidence="3 4">MYP11</strain>
    </source>
</reference>
<evidence type="ECO:0000256" key="2">
    <source>
        <dbReference type="SAM" id="SignalP"/>
    </source>
</evidence>
<gene>
    <name evidence="3" type="ORF">E4Z66_05435</name>
</gene>
<dbReference type="InterPro" id="IPR022472">
    <property type="entry name" value="VPLPA-CTERM"/>
</dbReference>
<dbReference type="EMBL" id="SRKY01000001">
    <property type="protein sequence ID" value="THH39000.1"/>
    <property type="molecule type" value="Genomic_DNA"/>
</dbReference>
<dbReference type="OrthoDB" id="7875608at2"/>
<sequence>MRFMKSLPAVIAATFVGGAVSAATFDFTGYSDGITETLTETDSGLTVNITAGAYLGDGNLYYEEDQDATITVFGVDLVDLAVAQRDDCAVPGLFGGCFISQDAGIGVALADINLIGDINMTQLLTFDFGQMVDFGSVVFGNVDDDDDFDLFIDGVFVAPGEFGIAGNNPFDLTGLSGTKISFGADALFDDFNVQSISATVSAVPLPAGAVLMLTGIAGFAATRRRKS</sequence>
<comment type="caution">
    <text evidence="3">The sequence shown here is derived from an EMBL/GenBank/DDBJ whole genome shotgun (WGS) entry which is preliminary data.</text>
</comment>
<feature type="signal peptide" evidence="2">
    <location>
        <begin position="1"/>
        <end position="22"/>
    </location>
</feature>
<keyword evidence="4" id="KW-1185">Reference proteome</keyword>
<feature type="chain" id="PRO_5020825072" evidence="2">
    <location>
        <begin position="23"/>
        <end position="227"/>
    </location>
</feature>
<dbReference type="Proteomes" id="UP000306602">
    <property type="component" value="Unassembled WGS sequence"/>
</dbReference>
<keyword evidence="1" id="KW-1133">Transmembrane helix</keyword>
<evidence type="ECO:0000313" key="3">
    <source>
        <dbReference type="EMBL" id="THH39000.1"/>
    </source>
</evidence>
<dbReference type="NCBIfam" id="TIGR03370">
    <property type="entry name" value="VPLPA-CTERM"/>
    <property type="match status" value="1"/>
</dbReference>
<evidence type="ECO:0000313" key="4">
    <source>
        <dbReference type="Proteomes" id="UP000306602"/>
    </source>
</evidence>
<protein>
    <submittedName>
        <fullName evidence="3">VPLPA-CTERM sorting domain-containing protein</fullName>
    </submittedName>
</protein>